<evidence type="ECO:0000313" key="2">
    <source>
        <dbReference type="EMBL" id="GJE92096.1"/>
    </source>
</evidence>
<sequence length="81" mass="9133">MRRFDFAVGMYISRSLRCTPSIWASWHIQVFAAFDISEPVLVPGDAVIYLRFTGESFAFFLLLAATITLETLVVDISRDLG</sequence>
<name>A0A9P3LE33_9APHY</name>
<keyword evidence="1" id="KW-1133">Transmembrane helix</keyword>
<keyword evidence="3" id="KW-1185">Reference proteome</keyword>
<keyword evidence="1" id="KW-0472">Membrane</keyword>
<accession>A0A9P3LE33</accession>
<dbReference type="EMBL" id="BPQB01000024">
    <property type="protein sequence ID" value="GJE92096.1"/>
    <property type="molecule type" value="Genomic_DNA"/>
</dbReference>
<organism evidence="2 3">
    <name type="scientific">Phanerochaete sordida</name>
    <dbReference type="NCBI Taxonomy" id="48140"/>
    <lineage>
        <taxon>Eukaryota</taxon>
        <taxon>Fungi</taxon>
        <taxon>Dikarya</taxon>
        <taxon>Basidiomycota</taxon>
        <taxon>Agaricomycotina</taxon>
        <taxon>Agaricomycetes</taxon>
        <taxon>Polyporales</taxon>
        <taxon>Phanerochaetaceae</taxon>
        <taxon>Phanerochaete</taxon>
    </lineage>
</organism>
<dbReference type="AlphaFoldDB" id="A0A9P3LE33"/>
<keyword evidence="1" id="KW-0812">Transmembrane</keyword>
<proteinExistence type="predicted"/>
<gene>
    <name evidence="2" type="ORF">PsYK624_082490</name>
</gene>
<evidence type="ECO:0000313" key="3">
    <source>
        <dbReference type="Proteomes" id="UP000703269"/>
    </source>
</evidence>
<evidence type="ECO:0000256" key="1">
    <source>
        <dbReference type="SAM" id="Phobius"/>
    </source>
</evidence>
<feature type="transmembrane region" description="Helical" evidence="1">
    <location>
        <begin position="57"/>
        <end position="76"/>
    </location>
</feature>
<reference evidence="2 3" key="1">
    <citation type="submission" date="2021-08" db="EMBL/GenBank/DDBJ databases">
        <title>Draft Genome Sequence of Phanerochaete sordida strain YK-624.</title>
        <authorList>
            <person name="Mori T."/>
            <person name="Dohra H."/>
            <person name="Suzuki T."/>
            <person name="Kawagishi H."/>
            <person name="Hirai H."/>
        </authorList>
    </citation>
    <scope>NUCLEOTIDE SEQUENCE [LARGE SCALE GENOMIC DNA]</scope>
    <source>
        <strain evidence="2 3">YK-624</strain>
    </source>
</reference>
<protein>
    <submittedName>
        <fullName evidence="2">Uncharacterized protein</fullName>
    </submittedName>
</protein>
<comment type="caution">
    <text evidence="2">The sequence shown here is derived from an EMBL/GenBank/DDBJ whole genome shotgun (WGS) entry which is preliminary data.</text>
</comment>
<dbReference type="Proteomes" id="UP000703269">
    <property type="component" value="Unassembled WGS sequence"/>
</dbReference>